<keyword evidence="1" id="KW-0472">Membrane</keyword>
<dbReference type="PANTHER" id="PTHR37938:SF1">
    <property type="entry name" value="BLL0215 PROTEIN"/>
    <property type="match status" value="1"/>
</dbReference>
<evidence type="ECO:0000313" key="4">
    <source>
        <dbReference type="Proteomes" id="UP001597402"/>
    </source>
</evidence>
<dbReference type="Proteomes" id="UP001597402">
    <property type="component" value="Unassembled WGS sequence"/>
</dbReference>
<evidence type="ECO:0000313" key="3">
    <source>
        <dbReference type="EMBL" id="MFD2090332.1"/>
    </source>
</evidence>
<evidence type="ECO:0000256" key="1">
    <source>
        <dbReference type="SAM" id="Phobius"/>
    </source>
</evidence>
<feature type="transmembrane region" description="Helical" evidence="1">
    <location>
        <begin position="25"/>
        <end position="46"/>
    </location>
</feature>
<comment type="caution">
    <text evidence="3">The sequence shown here is derived from an EMBL/GenBank/DDBJ whole genome shotgun (WGS) entry which is preliminary data.</text>
</comment>
<dbReference type="PANTHER" id="PTHR37938">
    <property type="entry name" value="BLL0215 PROTEIN"/>
    <property type="match status" value="1"/>
</dbReference>
<accession>A0ABW4X4T8</accession>
<gene>
    <name evidence="3" type="ORF">ACFSHS_01980</name>
</gene>
<feature type="domain" description="YdbS-like PH" evidence="2">
    <location>
        <begin position="78"/>
        <end position="151"/>
    </location>
</feature>
<dbReference type="RefSeq" id="WP_376871086.1">
    <property type="nucleotide sequence ID" value="NZ_JBHUHP010000001.1"/>
</dbReference>
<name>A0ABW4X4T8_9ACTN</name>
<organism evidence="3 4">
    <name type="scientific">Blastococcus deserti</name>
    <dbReference type="NCBI Taxonomy" id="2259033"/>
    <lineage>
        <taxon>Bacteria</taxon>
        <taxon>Bacillati</taxon>
        <taxon>Actinomycetota</taxon>
        <taxon>Actinomycetes</taxon>
        <taxon>Geodermatophilales</taxon>
        <taxon>Geodermatophilaceae</taxon>
        <taxon>Blastococcus</taxon>
    </lineage>
</organism>
<proteinExistence type="predicted"/>
<dbReference type="InterPro" id="IPR005182">
    <property type="entry name" value="YdbS-like_PH"/>
</dbReference>
<evidence type="ECO:0000259" key="2">
    <source>
        <dbReference type="Pfam" id="PF03703"/>
    </source>
</evidence>
<feature type="transmembrane region" description="Helical" evidence="1">
    <location>
        <begin position="58"/>
        <end position="78"/>
    </location>
</feature>
<keyword evidence="4" id="KW-1185">Reference proteome</keyword>
<protein>
    <submittedName>
        <fullName evidence="3">PH domain-containing protein</fullName>
    </submittedName>
</protein>
<sequence length="194" mass="21677">MPYPDKLLSEDEEVVRHLHPHGLTLFWPVVRLLLIVGAASFGTAAIPAGRQQGILRMVVLAVAVVLLLRLVAVPLLRWRTTHYVITTHRLLFREGILSRRGRDLPLARITDVSYRQTLWERIIRSGSLTIESAGEGGPTVLRRIPDSDGVQQLLHHMIEEDADRRFEESAGQLGGYSGPLGAFHDGSTAPQRYH</sequence>
<reference evidence="4" key="1">
    <citation type="journal article" date="2019" name="Int. J. Syst. Evol. Microbiol.">
        <title>The Global Catalogue of Microorganisms (GCM) 10K type strain sequencing project: providing services to taxonomists for standard genome sequencing and annotation.</title>
        <authorList>
            <consortium name="The Broad Institute Genomics Platform"/>
            <consortium name="The Broad Institute Genome Sequencing Center for Infectious Disease"/>
            <person name="Wu L."/>
            <person name="Ma J."/>
        </authorList>
    </citation>
    <scope>NUCLEOTIDE SEQUENCE [LARGE SCALE GENOMIC DNA]</scope>
    <source>
        <strain evidence="4">JCM 3338</strain>
    </source>
</reference>
<dbReference type="Pfam" id="PF03703">
    <property type="entry name" value="bPH_2"/>
    <property type="match status" value="1"/>
</dbReference>
<keyword evidence="1" id="KW-0812">Transmembrane</keyword>
<dbReference type="EMBL" id="JBHUHP010000001">
    <property type="protein sequence ID" value="MFD2090332.1"/>
    <property type="molecule type" value="Genomic_DNA"/>
</dbReference>
<keyword evidence="1" id="KW-1133">Transmembrane helix</keyword>